<dbReference type="InterPro" id="IPR014722">
    <property type="entry name" value="Rib_uL2_dom2"/>
</dbReference>
<feature type="compositionally biased region" description="Basic and acidic residues" evidence="1">
    <location>
        <begin position="383"/>
        <end position="415"/>
    </location>
</feature>
<dbReference type="EMBL" id="BFAD01000003">
    <property type="protein sequence ID" value="GBE81552.1"/>
    <property type="molecule type" value="Genomic_DNA"/>
</dbReference>
<evidence type="ECO:0000313" key="4">
    <source>
        <dbReference type="Proteomes" id="UP000287166"/>
    </source>
</evidence>
<keyword evidence="4" id="KW-1185">Reference proteome</keyword>
<feature type="domain" description="KOW" evidence="2">
    <location>
        <begin position="173"/>
        <end position="200"/>
    </location>
</feature>
<dbReference type="Proteomes" id="UP000287166">
    <property type="component" value="Unassembled WGS sequence"/>
</dbReference>
<reference evidence="3 4" key="1">
    <citation type="journal article" date="2018" name="Sci. Rep.">
        <title>Genome sequence of the cauliflower mushroom Sparassis crispa (Hanabiratake) and its association with beneficial usage.</title>
        <authorList>
            <person name="Kiyama R."/>
            <person name="Furutani Y."/>
            <person name="Kawaguchi K."/>
            <person name="Nakanishi T."/>
        </authorList>
    </citation>
    <scope>NUCLEOTIDE SEQUENCE [LARGE SCALE GENOMIC DNA]</scope>
</reference>
<feature type="domain" description="KOW" evidence="2">
    <location>
        <begin position="325"/>
        <end position="352"/>
    </location>
</feature>
<evidence type="ECO:0000256" key="1">
    <source>
        <dbReference type="SAM" id="MobiDB-lite"/>
    </source>
</evidence>
<dbReference type="STRING" id="139825.A0A401GHB2"/>
<name>A0A401GHB2_9APHY</name>
<dbReference type="InParanoid" id="A0A401GHB2"/>
<proteinExistence type="predicted"/>
<feature type="region of interest" description="Disordered" evidence="1">
    <location>
        <begin position="383"/>
        <end position="417"/>
    </location>
</feature>
<dbReference type="Gene3D" id="2.30.30.30">
    <property type="match status" value="1"/>
</dbReference>
<dbReference type="RefSeq" id="XP_027612465.1">
    <property type="nucleotide sequence ID" value="XM_027756664.1"/>
</dbReference>
<comment type="caution">
    <text evidence="3">The sequence shown here is derived from an EMBL/GenBank/DDBJ whole genome shotgun (WGS) entry which is preliminary data.</text>
</comment>
<dbReference type="InterPro" id="IPR005824">
    <property type="entry name" value="KOW"/>
</dbReference>
<dbReference type="GeneID" id="38778469"/>
<dbReference type="SMART" id="SM00739">
    <property type="entry name" value="KOW"/>
    <property type="match status" value="3"/>
</dbReference>
<organism evidence="3 4">
    <name type="scientific">Sparassis crispa</name>
    <dbReference type="NCBI Taxonomy" id="139825"/>
    <lineage>
        <taxon>Eukaryota</taxon>
        <taxon>Fungi</taxon>
        <taxon>Dikarya</taxon>
        <taxon>Basidiomycota</taxon>
        <taxon>Agaricomycotina</taxon>
        <taxon>Agaricomycetes</taxon>
        <taxon>Polyporales</taxon>
        <taxon>Sparassidaceae</taxon>
        <taxon>Sparassis</taxon>
    </lineage>
</organism>
<protein>
    <recommendedName>
        <fullName evidence="2">KOW domain-containing protein</fullName>
    </recommendedName>
</protein>
<gene>
    <name evidence="3" type="ORF">SCP_0312810</name>
</gene>
<evidence type="ECO:0000313" key="3">
    <source>
        <dbReference type="EMBL" id="GBE81552.1"/>
    </source>
</evidence>
<sequence length="484" mass="53703">MAQSIMERDMVARRAQLASQSGGAVVSLAPDGIHLQATENGFLSPWVCISHGTYKHDVAFMESREDSLLRIWVVLRLPTTKKRQHGRTSQQLMPPALLKELFREAVTESEGDRLIHILKGKKFKGGLLQLELTLDRVTFDVHATRNDVFVFNAAKFVPKTAIAKLILFCVDFKPAAGTRVIIIQGEQCGLIGVVHSVINGQATLTNLYHEKLDDELSSLVLPVTQLHPLWAVGDAVKVKTGLHAGLEGQVIAVDDFDVTIVHTNKVERTRNPIMGVFHTSSVLETSEHHVLPWDLLLQSLRRNGPQYSQEEVEMELALKHPDRQNPNIGRVVRVIKGPLKGFVGTLRNIMYHGDYEVELEAKLLTSRGVLLFRKPKIAFRSEERGNIDTAERGPLPERPRTPLGHELEPTSHDTDSAWGYSVKLDGPDGLTSSVEPNGPNGWMLDAAVAPVFHTYRFKFMCTAGQLQDKLMTTVKGASPVDGKV</sequence>
<feature type="domain" description="KOW" evidence="2">
    <location>
        <begin position="229"/>
        <end position="256"/>
    </location>
</feature>
<evidence type="ECO:0000259" key="2">
    <source>
        <dbReference type="SMART" id="SM00739"/>
    </source>
</evidence>
<dbReference type="AlphaFoldDB" id="A0A401GHB2"/>
<accession>A0A401GHB2</accession>